<dbReference type="EMBL" id="RQET01000013">
    <property type="protein sequence ID" value="TGK06406.1"/>
    <property type="molecule type" value="Genomic_DNA"/>
</dbReference>
<keyword evidence="3" id="KW-1185">Reference proteome</keyword>
<proteinExistence type="predicted"/>
<dbReference type="AlphaFoldDB" id="A0A4R9G4G3"/>
<dbReference type="OrthoDB" id="182577at2"/>
<comment type="caution">
    <text evidence="2">The sequence shown here is derived from an EMBL/GenBank/DDBJ whole genome shotgun (WGS) entry which is preliminary data.</text>
</comment>
<dbReference type="GO" id="GO:0047474">
    <property type="term" value="F:long-chain fatty acid--protein ligase activity"/>
    <property type="evidence" value="ECO:0007669"/>
    <property type="project" value="InterPro"/>
</dbReference>
<organism evidence="2 3">
    <name type="scientific">Leptospira fletcheri</name>
    <dbReference type="NCBI Taxonomy" id="2484981"/>
    <lineage>
        <taxon>Bacteria</taxon>
        <taxon>Pseudomonadati</taxon>
        <taxon>Spirochaetota</taxon>
        <taxon>Spirochaetia</taxon>
        <taxon>Leptospirales</taxon>
        <taxon>Leptospiraceae</taxon>
        <taxon>Leptospira</taxon>
    </lineage>
</organism>
<accession>A0A4R9G4G3</accession>
<reference evidence="2" key="1">
    <citation type="journal article" date="2019" name="PLoS Negl. Trop. Dis.">
        <title>Revisiting the worldwide diversity of Leptospira species in the environment.</title>
        <authorList>
            <person name="Vincent A.T."/>
            <person name="Schiettekatte O."/>
            <person name="Bourhy P."/>
            <person name="Veyrier F.J."/>
            <person name="Picardeau M."/>
        </authorList>
    </citation>
    <scope>NUCLEOTIDE SEQUENCE [LARGE SCALE GENOMIC DNA]</scope>
    <source>
        <strain evidence="2">SSW15</strain>
    </source>
</reference>
<evidence type="ECO:0000313" key="2">
    <source>
        <dbReference type="EMBL" id="TGK06406.1"/>
    </source>
</evidence>
<name>A0A4R9G4G3_9LEPT</name>
<evidence type="ECO:0000313" key="3">
    <source>
        <dbReference type="Proteomes" id="UP000298458"/>
    </source>
</evidence>
<dbReference type="Pfam" id="PF04443">
    <property type="entry name" value="LuxE"/>
    <property type="match status" value="1"/>
</dbReference>
<gene>
    <name evidence="2" type="ORF">EHO60_15315</name>
</gene>
<sequence length="398" mass="44381">MGPTYSDIIMEKPSLRSVGISRAEGLTALDSVIFNREDWDRMDAEEASELRREAIGEAVRFHSKNCREYGAYCERRNFDPEVPLTKENFSSVPQIPTSVFKTRELLSVPKDEIVRCFESSGTMGIKSRIFRDEITLARLSGSLRSSANVWSDLVGDVDIEEEVFVIHLGPSRREAGSVWFGYVMSLIELEADTKHLMKDGKVDIREAIEMASDALTEGKRILVVGAPFLIREFCAQVPDRSVRFGSNLYLITGGGWKKQGGRAISQIELAEFARTTLGLDSTRQVRDVFNQVELNSAFIQCGEGRLHAPPWVEVIVRDPFTLEPSASGTPGILTYLDPTARSYPAFIIGEDLGIKEEGPCLCGRHSSSIRVDRRLKVSEHQGCALQLERQFASVNLSL</sequence>
<protein>
    <submittedName>
        <fullName evidence="2">Acyl-protein synthetase LuxE</fullName>
    </submittedName>
</protein>
<dbReference type="InterPro" id="IPR042099">
    <property type="entry name" value="ANL_N_sf"/>
</dbReference>
<feature type="domain" description="Acyl-protein synthetase LuxE" evidence="1">
    <location>
        <begin position="27"/>
        <end position="391"/>
    </location>
</feature>
<dbReference type="Gene3D" id="3.40.50.12780">
    <property type="entry name" value="N-terminal domain of ligase-like"/>
    <property type="match status" value="1"/>
</dbReference>
<dbReference type="GO" id="GO:0008218">
    <property type="term" value="P:bioluminescence"/>
    <property type="evidence" value="ECO:0007669"/>
    <property type="project" value="InterPro"/>
</dbReference>
<evidence type="ECO:0000259" key="1">
    <source>
        <dbReference type="Pfam" id="PF04443"/>
    </source>
</evidence>
<dbReference type="Proteomes" id="UP000298458">
    <property type="component" value="Unassembled WGS sequence"/>
</dbReference>
<dbReference type="InterPro" id="IPR007534">
    <property type="entry name" value="LuxE"/>
</dbReference>
<dbReference type="RefSeq" id="WP_135769087.1">
    <property type="nucleotide sequence ID" value="NZ_RQET01000013.1"/>
</dbReference>